<dbReference type="GO" id="GO:0016829">
    <property type="term" value="F:lyase activity"/>
    <property type="evidence" value="ECO:0007669"/>
    <property type="project" value="InterPro"/>
</dbReference>
<sequence length="387" mass="41904">MELFDRLSDLRTISQSAELNKRLEILLTDFLVCARAGSSSADIESIGARLAINSNYHDADDIDWSVMTHPGSIMWAALIDSLIRLPENSKNFLVSAYAGYRTSATSAQYFGASHRKNWHVTTTAGTLAATSAACAYRDLSSSMHTSALENAAANMGGIAVADRRTGAAIFNRAAATTLGLLAATSDQPSAQNIWDGERGLRNLLSIAGENTQTYDGISTASLRLFPYSGFIQSQNLAITQLAQRLSGDLISIELGIHPVTMELLNGSVGGSYWDYKYGAASAWQVKDVTQCVEAKNDVLEKISSKAIEIPISGAEVTITTSNGSDSMRIEIAPGNDFDSAQEKQWREAKWQRLVGKDYLEAESFAQLLLNNQANKNAIKSLQEFLLA</sequence>
<evidence type="ECO:0000313" key="2">
    <source>
        <dbReference type="EMBL" id="CAB4667340.1"/>
    </source>
</evidence>
<dbReference type="Gene3D" id="1.10.4100.10">
    <property type="entry name" value="2-methylcitrate dehydratase PrpD"/>
    <property type="match status" value="1"/>
</dbReference>
<dbReference type="InterPro" id="IPR042183">
    <property type="entry name" value="MmgE/PrpD_sf_1"/>
</dbReference>
<organism evidence="2">
    <name type="scientific">freshwater metagenome</name>
    <dbReference type="NCBI Taxonomy" id="449393"/>
    <lineage>
        <taxon>unclassified sequences</taxon>
        <taxon>metagenomes</taxon>
        <taxon>ecological metagenomes</taxon>
    </lineage>
</organism>
<accession>A0A6J6LZS1</accession>
<dbReference type="InterPro" id="IPR036148">
    <property type="entry name" value="MmgE/PrpD_sf"/>
</dbReference>
<gene>
    <name evidence="2" type="ORF">UFOPK2329_00294</name>
</gene>
<protein>
    <submittedName>
        <fullName evidence="2">Unannotated protein</fullName>
    </submittedName>
</protein>
<proteinExistence type="predicted"/>
<reference evidence="2" key="1">
    <citation type="submission" date="2020-05" db="EMBL/GenBank/DDBJ databases">
        <authorList>
            <person name="Chiriac C."/>
            <person name="Salcher M."/>
            <person name="Ghai R."/>
            <person name="Kavagutti S V."/>
        </authorList>
    </citation>
    <scope>NUCLEOTIDE SEQUENCE</scope>
</reference>
<dbReference type="AlphaFoldDB" id="A0A6J6LZS1"/>
<feature type="domain" description="MmgE/PrpD N-terminal" evidence="1">
    <location>
        <begin position="53"/>
        <end position="205"/>
    </location>
</feature>
<dbReference type="EMBL" id="CAEZWZ010000026">
    <property type="protein sequence ID" value="CAB4667340.1"/>
    <property type="molecule type" value="Genomic_DNA"/>
</dbReference>
<evidence type="ECO:0000259" key="1">
    <source>
        <dbReference type="Pfam" id="PF03972"/>
    </source>
</evidence>
<dbReference type="InterPro" id="IPR045336">
    <property type="entry name" value="MmgE_PrpD_N"/>
</dbReference>
<dbReference type="SUPFAM" id="SSF103378">
    <property type="entry name" value="2-methylcitrate dehydratase PrpD"/>
    <property type="match status" value="1"/>
</dbReference>
<dbReference type="Pfam" id="PF03972">
    <property type="entry name" value="MmgE_PrpD_N"/>
    <property type="match status" value="1"/>
</dbReference>
<name>A0A6J6LZS1_9ZZZZ</name>